<dbReference type="PANTHER" id="PTHR34709">
    <property type="entry name" value="OS10G0396666 PROTEIN"/>
    <property type="match status" value="1"/>
</dbReference>
<feature type="compositionally biased region" description="Low complexity" evidence="1">
    <location>
        <begin position="94"/>
        <end position="111"/>
    </location>
</feature>
<feature type="non-terminal residue" evidence="3">
    <location>
        <position position="1"/>
    </location>
</feature>
<dbReference type="InterPro" id="IPR036047">
    <property type="entry name" value="F-box-like_dom_sf"/>
</dbReference>
<dbReference type="OrthoDB" id="1282595at2759"/>
<dbReference type="Gramene" id="TVU39157">
    <property type="protein sequence ID" value="TVU39157"/>
    <property type="gene ID" value="EJB05_12563"/>
</dbReference>
<gene>
    <name evidence="3" type="ORF">EJB05_12563</name>
</gene>
<keyword evidence="4" id="KW-1185">Reference proteome</keyword>
<accession>A0A5J9VU42</accession>
<name>A0A5J9VU42_9POAL</name>
<dbReference type="Pfam" id="PF00646">
    <property type="entry name" value="F-box"/>
    <property type="match status" value="1"/>
</dbReference>
<sequence length="406" mass="45621">MQLGSDRRLFPPPPAPQGVDNGDGEDRISGLPEELLLDVLRRLGCVREAARTSVLSHRWRDLWTELRELRIDGTWAPTRLRPRFVVSAQISAASVSGSPGTTAGSPSDGSPRCSAQLPGSRRRRSWLAPIGELTSLKLLNLKVDSCDLGVLLPRCPRLRKLLVDFMSFTGNTVTVESKSLEELNLGFRFTTGRIGVLEEFWLQYCCEYYVVGFGEKWRLFALTMETQWSDWLPRVRVHNLHLSIVNNSLLGTTFQRSFAQEVARLPVNGYSVLELRIATEGHDFGPLMLHLFRIRTSIHSLKLILTKNKLPNCPENYGCNQDNSWRNERISLPDLQDVEIHGFSAADHVVDVVQLVFGSAPMLKRINVTLSDEISPSDRGCKKLRSIFEAHASVKCKVYNRSGDAI</sequence>
<proteinExistence type="predicted"/>
<dbReference type="AlphaFoldDB" id="A0A5J9VU42"/>
<dbReference type="Proteomes" id="UP000324897">
    <property type="component" value="Chromosome 4"/>
</dbReference>
<evidence type="ECO:0000313" key="4">
    <source>
        <dbReference type="Proteomes" id="UP000324897"/>
    </source>
</evidence>
<dbReference type="SUPFAM" id="SSF81383">
    <property type="entry name" value="F-box domain"/>
    <property type="match status" value="1"/>
</dbReference>
<protein>
    <recommendedName>
        <fullName evidence="2">F-box domain-containing protein</fullName>
    </recommendedName>
</protein>
<reference evidence="3 4" key="1">
    <citation type="journal article" date="2019" name="Sci. Rep.">
        <title>A high-quality genome of Eragrostis curvula grass provides insights into Poaceae evolution and supports new strategies to enhance forage quality.</title>
        <authorList>
            <person name="Carballo J."/>
            <person name="Santos B.A.C.M."/>
            <person name="Zappacosta D."/>
            <person name="Garbus I."/>
            <person name="Selva J.P."/>
            <person name="Gallo C.A."/>
            <person name="Diaz A."/>
            <person name="Albertini E."/>
            <person name="Caccamo M."/>
            <person name="Echenique V."/>
        </authorList>
    </citation>
    <scope>NUCLEOTIDE SEQUENCE [LARGE SCALE GENOMIC DNA]</scope>
    <source>
        <strain evidence="4">cv. Victoria</strain>
        <tissue evidence="3">Leaf</tissue>
    </source>
</reference>
<dbReference type="InterPro" id="IPR001810">
    <property type="entry name" value="F-box_dom"/>
</dbReference>
<dbReference type="PANTHER" id="PTHR34709:SF75">
    <property type="entry name" value="FBD DOMAIN-CONTAINING PROTEIN"/>
    <property type="match status" value="1"/>
</dbReference>
<feature type="non-terminal residue" evidence="3">
    <location>
        <position position="406"/>
    </location>
</feature>
<dbReference type="EMBL" id="RWGY01000007">
    <property type="protein sequence ID" value="TVU39157.1"/>
    <property type="molecule type" value="Genomic_DNA"/>
</dbReference>
<feature type="region of interest" description="Disordered" evidence="1">
    <location>
        <begin position="94"/>
        <end position="120"/>
    </location>
</feature>
<feature type="region of interest" description="Disordered" evidence="1">
    <location>
        <begin position="1"/>
        <end position="27"/>
    </location>
</feature>
<evidence type="ECO:0000256" key="1">
    <source>
        <dbReference type="SAM" id="MobiDB-lite"/>
    </source>
</evidence>
<organism evidence="3 4">
    <name type="scientific">Eragrostis curvula</name>
    <name type="common">weeping love grass</name>
    <dbReference type="NCBI Taxonomy" id="38414"/>
    <lineage>
        <taxon>Eukaryota</taxon>
        <taxon>Viridiplantae</taxon>
        <taxon>Streptophyta</taxon>
        <taxon>Embryophyta</taxon>
        <taxon>Tracheophyta</taxon>
        <taxon>Spermatophyta</taxon>
        <taxon>Magnoliopsida</taxon>
        <taxon>Liliopsida</taxon>
        <taxon>Poales</taxon>
        <taxon>Poaceae</taxon>
        <taxon>PACMAD clade</taxon>
        <taxon>Chloridoideae</taxon>
        <taxon>Eragrostideae</taxon>
        <taxon>Eragrostidinae</taxon>
        <taxon>Eragrostis</taxon>
    </lineage>
</organism>
<comment type="caution">
    <text evidence="3">The sequence shown here is derived from an EMBL/GenBank/DDBJ whole genome shotgun (WGS) entry which is preliminary data.</text>
</comment>
<feature type="domain" description="F-box" evidence="2">
    <location>
        <begin position="28"/>
        <end position="67"/>
    </location>
</feature>
<evidence type="ECO:0000313" key="3">
    <source>
        <dbReference type="EMBL" id="TVU39157.1"/>
    </source>
</evidence>
<evidence type="ECO:0000259" key="2">
    <source>
        <dbReference type="Pfam" id="PF00646"/>
    </source>
</evidence>
<dbReference type="InterPro" id="IPR055312">
    <property type="entry name" value="FBL15-like"/>
</dbReference>